<accession>A0A916DW17</accession>
<dbReference type="InterPro" id="IPR011990">
    <property type="entry name" value="TPR-like_helical_dom_sf"/>
</dbReference>
<dbReference type="KEGG" id="aup:AsAng_0043700"/>
<protein>
    <recommendedName>
        <fullName evidence="3">Tetratricopeptide repeat-containing protein</fullName>
    </recommendedName>
</protein>
<dbReference type="RefSeq" id="WP_264788887.1">
    <property type="nucleotide sequence ID" value="NZ_AP026867.1"/>
</dbReference>
<organism evidence="1 2">
    <name type="scientific">Aureispira anguillae</name>
    <dbReference type="NCBI Taxonomy" id="2864201"/>
    <lineage>
        <taxon>Bacteria</taxon>
        <taxon>Pseudomonadati</taxon>
        <taxon>Bacteroidota</taxon>
        <taxon>Saprospiria</taxon>
        <taxon>Saprospirales</taxon>
        <taxon>Saprospiraceae</taxon>
        <taxon>Aureispira</taxon>
    </lineage>
</organism>
<dbReference type="AlphaFoldDB" id="A0A916DW17"/>
<name>A0A916DW17_9BACT</name>
<sequence>MNNFFKYAVVVIILLSLLPLGYQYLNVGMTADELFVDNFTTHKIIDSKKHRGLESEAENTIAEVDAAAILAVRSKAILAYNKKNYSEATKYFKAYMTTTAKTKDKGEVELYLGLAYLGDNQTTKAKNLFKKMSKRGSKGRKQDAEWYLVLTLLKENNVEQAKKNLAKILHQKRAHTHKEKALKLQQQIDKYYVQ</sequence>
<evidence type="ECO:0008006" key="3">
    <source>
        <dbReference type="Google" id="ProtNLM"/>
    </source>
</evidence>
<dbReference type="EMBL" id="AP026867">
    <property type="protein sequence ID" value="BDS13631.1"/>
    <property type="molecule type" value="Genomic_DNA"/>
</dbReference>
<gene>
    <name evidence="1" type="ORF">AsAng_0043700</name>
</gene>
<reference evidence="1" key="1">
    <citation type="submission" date="2022-09" db="EMBL/GenBank/DDBJ databases">
        <title>Aureispira anguillicida sp. nov., isolated from Leptocephalus of Japanese eel Anguilla japonica.</title>
        <authorList>
            <person name="Yuasa K."/>
            <person name="Mekata T."/>
            <person name="Ikunari K."/>
        </authorList>
    </citation>
    <scope>NUCLEOTIDE SEQUENCE</scope>
    <source>
        <strain evidence="1">EL160426</strain>
    </source>
</reference>
<keyword evidence="2" id="KW-1185">Reference proteome</keyword>
<dbReference type="SUPFAM" id="SSF48452">
    <property type="entry name" value="TPR-like"/>
    <property type="match status" value="1"/>
</dbReference>
<dbReference type="Proteomes" id="UP001060919">
    <property type="component" value="Chromosome"/>
</dbReference>
<dbReference type="Gene3D" id="1.25.40.10">
    <property type="entry name" value="Tetratricopeptide repeat domain"/>
    <property type="match status" value="1"/>
</dbReference>
<proteinExistence type="predicted"/>
<evidence type="ECO:0000313" key="2">
    <source>
        <dbReference type="Proteomes" id="UP001060919"/>
    </source>
</evidence>
<evidence type="ECO:0000313" key="1">
    <source>
        <dbReference type="EMBL" id="BDS13631.1"/>
    </source>
</evidence>